<name>A0A9D4JC14_DREPO</name>
<keyword evidence="6" id="KW-1185">Reference proteome</keyword>
<evidence type="ECO:0000313" key="6">
    <source>
        <dbReference type="Proteomes" id="UP000828390"/>
    </source>
</evidence>
<dbReference type="PRINTS" id="PR00007">
    <property type="entry name" value="COMPLEMNTC1Q"/>
</dbReference>
<comment type="caution">
    <text evidence="5">The sequence shown here is derived from an EMBL/GenBank/DDBJ whole genome shotgun (WGS) entry which is preliminary data.</text>
</comment>
<dbReference type="InterPro" id="IPR001073">
    <property type="entry name" value="C1q_dom"/>
</dbReference>
<evidence type="ECO:0000313" key="5">
    <source>
        <dbReference type="EMBL" id="KAH3807441.1"/>
    </source>
</evidence>
<evidence type="ECO:0000259" key="4">
    <source>
        <dbReference type="PROSITE" id="PS50871"/>
    </source>
</evidence>
<evidence type="ECO:0000256" key="2">
    <source>
        <dbReference type="ARBA" id="ARBA00022525"/>
    </source>
</evidence>
<gene>
    <name evidence="5" type="ORF">DPMN_135782</name>
</gene>
<reference evidence="5" key="1">
    <citation type="journal article" date="2019" name="bioRxiv">
        <title>The Genome of the Zebra Mussel, Dreissena polymorpha: A Resource for Invasive Species Research.</title>
        <authorList>
            <person name="McCartney M.A."/>
            <person name="Auch B."/>
            <person name="Kono T."/>
            <person name="Mallez S."/>
            <person name="Zhang Y."/>
            <person name="Obille A."/>
            <person name="Becker A."/>
            <person name="Abrahante J.E."/>
            <person name="Garbe J."/>
            <person name="Badalamenti J.P."/>
            <person name="Herman A."/>
            <person name="Mangelson H."/>
            <person name="Liachko I."/>
            <person name="Sullivan S."/>
            <person name="Sone E.D."/>
            <person name="Koren S."/>
            <person name="Silverstein K.A.T."/>
            <person name="Beckman K.B."/>
            <person name="Gohl D.M."/>
        </authorList>
    </citation>
    <scope>NUCLEOTIDE SEQUENCE</scope>
    <source>
        <strain evidence="5">Duluth1</strain>
        <tissue evidence="5">Whole animal</tissue>
    </source>
</reference>
<dbReference type="PROSITE" id="PS50871">
    <property type="entry name" value="C1Q"/>
    <property type="match status" value="1"/>
</dbReference>
<dbReference type="InterPro" id="IPR050822">
    <property type="entry name" value="Cerebellin_Synaptic_Org"/>
</dbReference>
<evidence type="ECO:0000256" key="3">
    <source>
        <dbReference type="ARBA" id="ARBA00022729"/>
    </source>
</evidence>
<sequence length="146" mass="16390">MHFLFKDQLVIPTIYFYARAPASLSLSTGQTVVYTTVEANEGQGYDPSSGRFTVSVPGLYSFAVQFCTENQKTAYLEIVNQYKTLQKSSFEDQNVNGNYLSVSMQVFTKADVSDQIWVKSSDFTTSAFQNDDVFRRNSFTGALVHV</sequence>
<dbReference type="PANTHER" id="PTHR22923">
    <property type="entry name" value="CEREBELLIN-RELATED"/>
    <property type="match status" value="1"/>
</dbReference>
<evidence type="ECO:0000256" key="1">
    <source>
        <dbReference type="ARBA" id="ARBA00004613"/>
    </source>
</evidence>
<organism evidence="5 6">
    <name type="scientific">Dreissena polymorpha</name>
    <name type="common">Zebra mussel</name>
    <name type="synonym">Mytilus polymorpha</name>
    <dbReference type="NCBI Taxonomy" id="45954"/>
    <lineage>
        <taxon>Eukaryota</taxon>
        <taxon>Metazoa</taxon>
        <taxon>Spiralia</taxon>
        <taxon>Lophotrochozoa</taxon>
        <taxon>Mollusca</taxon>
        <taxon>Bivalvia</taxon>
        <taxon>Autobranchia</taxon>
        <taxon>Heteroconchia</taxon>
        <taxon>Euheterodonta</taxon>
        <taxon>Imparidentia</taxon>
        <taxon>Neoheterodontei</taxon>
        <taxon>Myida</taxon>
        <taxon>Dreissenoidea</taxon>
        <taxon>Dreissenidae</taxon>
        <taxon>Dreissena</taxon>
    </lineage>
</organism>
<proteinExistence type="predicted"/>
<dbReference type="AlphaFoldDB" id="A0A9D4JC14"/>
<keyword evidence="2" id="KW-0964">Secreted</keyword>
<dbReference type="Pfam" id="PF00386">
    <property type="entry name" value="C1q"/>
    <property type="match status" value="1"/>
</dbReference>
<keyword evidence="3" id="KW-0732">Signal</keyword>
<accession>A0A9D4JC14</accession>
<comment type="subcellular location">
    <subcellularLocation>
        <location evidence="1">Secreted</location>
    </subcellularLocation>
</comment>
<dbReference type="SMART" id="SM00110">
    <property type="entry name" value="C1Q"/>
    <property type="match status" value="1"/>
</dbReference>
<dbReference type="SUPFAM" id="SSF49842">
    <property type="entry name" value="TNF-like"/>
    <property type="match status" value="1"/>
</dbReference>
<dbReference type="EMBL" id="JAIWYP010000006">
    <property type="protein sequence ID" value="KAH3807441.1"/>
    <property type="molecule type" value="Genomic_DNA"/>
</dbReference>
<dbReference type="Gene3D" id="2.60.120.40">
    <property type="match status" value="1"/>
</dbReference>
<protein>
    <recommendedName>
        <fullName evidence="4">C1q domain-containing protein</fullName>
    </recommendedName>
</protein>
<reference evidence="5" key="2">
    <citation type="submission" date="2020-11" db="EMBL/GenBank/DDBJ databases">
        <authorList>
            <person name="McCartney M.A."/>
            <person name="Auch B."/>
            <person name="Kono T."/>
            <person name="Mallez S."/>
            <person name="Becker A."/>
            <person name="Gohl D.M."/>
            <person name="Silverstein K.A.T."/>
            <person name="Koren S."/>
            <person name="Bechman K.B."/>
            <person name="Herman A."/>
            <person name="Abrahante J.E."/>
            <person name="Garbe J."/>
        </authorList>
    </citation>
    <scope>NUCLEOTIDE SEQUENCE</scope>
    <source>
        <strain evidence="5">Duluth1</strain>
        <tissue evidence="5">Whole animal</tissue>
    </source>
</reference>
<dbReference type="PANTHER" id="PTHR22923:SF116">
    <property type="entry name" value="C1Q DOMAIN-CONTAINING PROTEIN"/>
    <property type="match status" value="1"/>
</dbReference>
<dbReference type="Proteomes" id="UP000828390">
    <property type="component" value="Unassembled WGS sequence"/>
</dbReference>
<dbReference type="GO" id="GO:0005576">
    <property type="term" value="C:extracellular region"/>
    <property type="evidence" value="ECO:0007669"/>
    <property type="project" value="UniProtKB-SubCell"/>
</dbReference>
<feature type="domain" description="C1q" evidence="4">
    <location>
        <begin position="9"/>
        <end position="146"/>
    </location>
</feature>
<dbReference type="InterPro" id="IPR008983">
    <property type="entry name" value="Tumour_necrosis_fac-like_dom"/>
</dbReference>